<organism evidence="8 9">
    <name type="scientific">Bordetella genomosp. 5</name>
    <dbReference type="NCBI Taxonomy" id="1395608"/>
    <lineage>
        <taxon>Bacteria</taxon>
        <taxon>Pseudomonadati</taxon>
        <taxon>Pseudomonadota</taxon>
        <taxon>Betaproteobacteria</taxon>
        <taxon>Burkholderiales</taxon>
        <taxon>Alcaligenaceae</taxon>
        <taxon>Bordetella</taxon>
    </lineage>
</organism>
<dbReference type="SUPFAM" id="SSF56784">
    <property type="entry name" value="HAD-like"/>
    <property type="match status" value="1"/>
</dbReference>
<evidence type="ECO:0000256" key="1">
    <source>
        <dbReference type="ARBA" id="ARBA00004496"/>
    </source>
</evidence>
<dbReference type="PANTHER" id="PTHR42891:SF1">
    <property type="entry name" value="D-GLYCERO-BETA-D-MANNO-HEPTOSE-1,7-BISPHOSPHATE 7-PHOSPHATASE"/>
    <property type="match status" value="1"/>
</dbReference>
<dbReference type="PANTHER" id="PTHR42891">
    <property type="entry name" value="D-GLYCERO-BETA-D-MANNO-HEPTOSE-1,7-BISPHOSPHATE 7-PHOSPHATASE"/>
    <property type="match status" value="1"/>
</dbReference>
<evidence type="ECO:0000313" key="8">
    <source>
        <dbReference type="EMBL" id="OZI51958.1"/>
    </source>
</evidence>
<dbReference type="Gene3D" id="3.40.50.1000">
    <property type="entry name" value="HAD superfamily/HAD-like"/>
    <property type="match status" value="1"/>
</dbReference>
<proteinExistence type="inferred from homology"/>
<dbReference type="InterPro" id="IPR004446">
    <property type="entry name" value="Heptose_bisP_phosphatase"/>
</dbReference>
<reference evidence="8 9" key="1">
    <citation type="submission" date="2017-05" db="EMBL/GenBank/DDBJ databases">
        <title>Complete and WGS of Bordetella genogroups.</title>
        <authorList>
            <person name="Spilker T."/>
            <person name="LiPuma J."/>
        </authorList>
    </citation>
    <scope>NUCLEOTIDE SEQUENCE [LARGE SCALE GENOMIC DNA]</scope>
    <source>
        <strain evidence="8 9">AU10456</strain>
    </source>
</reference>
<dbReference type="GO" id="GO:0016791">
    <property type="term" value="F:phosphatase activity"/>
    <property type="evidence" value="ECO:0007669"/>
    <property type="project" value="InterPro"/>
</dbReference>
<keyword evidence="6" id="KW-0119">Carbohydrate metabolism</keyword>
<dbReference type="RefSeq" id="WP_094799916.1">
    <property type="nucleotide sequence ID" value="NZ_NEVP01000006.1"/>
</dbReference>
<dbReference type="InterPro" id="IPR036412">
    <property type="entry name" value="HAD-like_sf"/>
</dbReference>
<dbReference type="EMBL" id="NEVP01000006">
    <property type="protein sequence ID" value="OZI51958.1"/>
    <property type="molecule type" value="Genomic_DNA"/>
</dbReference>
<gene>
    <name evidence="8" type="ORF">CAL25_10640</name>
</gene>
<protein>
    <recommendedName>
        <fullName evidence="7">D,D-heptose 1,7-bisphosphate phosphatase</fullName>
    </recommendedName>
</protein>
<dbReference type="NCBIfam" id="TIGR01662">
    <property type="entry name" value="HAD-SF-IIIA"/>
    <property type="match status" value="1"/>
</dbReference>
<accession>A0A261TQM1</accession>
<dbReference type="OrthoDB" id="9781367at2"/>
<dbReference type="InterPro" id="IPR023214">
    <property type="entry name" value="HAD_sf"/>
</dbReference>
<dbReference type="Proteomes" id="UP000216913">
    <property type="component" value="Unassembled WGS sequence"/>
</dbReference>
<evidence type="ECO:0000256" key="4">
    <source>
        <dbReference type="ARBA" id="ARBA00022723"/>
    </source>
</evidence>
<dbReference type="InterPro" id="IPR006543">
    <property type="entry name" value="Histidinol-phos"/>
</dbReference>
<keyword evidence="4" id="KW-0479">Metal-binding</keyword>
<sequence>MALSPAIFLDKDGTLLADVPYNVDPALMTFAPGARAGLRRLASTGLPLVVISNQSGLAYGRFDEAQLAAMAQRLKRMFSDAGAQLDALYWCPHHPAGSVSRYARLCDCRKPACGLLRRAAKDLRLDLSASWMIGDILDDVEAGRRAGCETVLLNVGNETIWRGGPLRRPRIVVPDLLAAADAVLARLASRGGLLDGVAA</sequence>
<evidence type="ECO:0000256" key="6">
    <source>
        <dbReference type="ARBA" id="ARBA00023277"/>
    </source>
</evidence>
<name>A0A261TQM1_9BORD</name>
<dbReference type="CDD" id="cd07503">
    <property type="entry name" value="HAD_HisB-N"/>
    <property type="match status" value="1"/>
</dbReference>
<evidence type="ECO:0000256" key="7">
    <source>
        <dbReference type="ARBA" id="ARBA00031828"/>
    </source>
</evidence>
<dbReference type="GO" id="GO:0005737">
    <property type="term" value="C:cytoplasm"/>
    <property type="evidence" value="ECO:0007669"/>
    <property type="project" value="UniProtKB-SubCell"/>
</dbReference>
<dbReference type="NCBIfam" id="TIGR01656">
    <property type="entry name" value="Histidinol-ppas"/>
    <property type="match status" value="1"/>
</dbReference>
<dbReference type="GO" id="GO:0046872">
    <property type="term" value="F:metal ion binding"/>
    <property type="evidence" value="ECO:0007669"/>
    <property type="project" value="UniProtKB-KW"/>
</dbReference>
<dbReference type="Pfam" id="PF13242">
    <property type="entry name" value="Hydrolase_like"/>
    <property type="match status" value="1"/>
</dbReference>
<dbReference type="InterPro" id="IPR006549">
    <property type="entry name" value="HAD-SF_hydro_IIIA"/>
</dbReference>
<evidence type="ECO:0000256" key="3">
    <source>
        <dbReference type="ARBA" id="ARBA00022490"/>
    </source>
</evidence>
<evidence type="ECO:0000256" key="5">
    <source>
        <dbReference type="ARBA" id="ARBA00022801"/>
    </source>
</evidence>
<evidence type="ECO:0000256" key="2">
    <source>
        <dbReference type="ARBA" id="ARBA00005628"/>
    </source>
</evidence>
<keyword evidence="5 8" id="KW-0378">Hydrolase</keyword>
<comment type="subcellular location">
    <subcellularLocation>
        <location evidence="1">Cytoplasm</location>
    </subcellularLocation>
</comment>
<comment type="caution">
    <text evidence="8">The sequence shown here is derived from an EMBL/GenBank/DDBJ whole genome shotgun (WGS) entry which is preliminary data.</text>
</comment>
<keyword evidence="3" id="KW-0963">Cytoplasm</keyword>
<comment type="similarity">
    <text evidence="2">Belongs to the GmhB family.</text>
</comment>
<dbReference type="GO" id="GO:0005975">
    <property type="term" value="P:carbohydrate metabolic process"/>
    <property type="evidence" value="ECO:0007669"/>
    <property type="project" value="InterPro"/>
</dbReference>
<keyword evidence="9" id="KW-1185">Reference proteome</keyword>
<dbReference type="AlphaFoldDB" id="A0A261TQM1"/>
<evidence type="ECO:0000313" key="9">
    <source>
        <dbReference type="Proteomes" id="UP000216913"/>
    </source>
</evidence>